<evidence type="ECO:0000256" key="7">
    <source>
        <dbReference type="ARBA" id="ARBA00022967"/>
    </source>
</evidence>
<dbReference type="SUPFAM" id="SSF52540">
    <property type="entry name" value="P-loop containing nucleoside triphosphate hydrolases"/>
    <property type="match status" value="2"/>
</dbReference>
<protein>
    <submittedName>
        <fullName evidence="10">Sugar ABC transporter ATP-binding protein</fullName>
    </submittedName>
</protein>
<comment type="subcellular location">
    <subcellularLocation>
        <location evidence="1">Cell membrane</location>
        <topology evidence="1">Peripheral membrane protein</topology>
    </subcellularLocation>
</comment>
<keyword evidence="11" id="KW-1185">Reference proteome</keyword>
<evidence type="ECO:0000259" key="9">
    <source>
        <dbReference type="PROSITE" id="PS50893"/>
    </source>
</evidence>
<dbReference type="PANTHER" id="PTHR43790">
    <property type="entry name" value="CARBOHYDRATE TRANSPORT ATP-BINDING PROTEIN MG119-RELATED"/>
    <property type="match status" value="1"/>
</dbReference>
<sequence>MSLLEMNGISKAFNGVQVLKGVRLNVEQGEVHALLGENGAGKSTLMNVLTGVFPKDSGTIAFDGKEIDTITIRQSEELGIAFVHQELNLFNDLKVYENIFLGKEYQNKLGKLNKRKMMEETERLFHELGVDINPSELVANLKTSQKQMLEIAKALFFKAKLLILDEPTTSLNNEEVKHLFSIVNHLKKTGTSFIFISHKMPEIFELADRYTVFRNGEFIGDGAIGDTTPEEVTGLMVGENYSAGEVYEKRKPGEVILELHDFSGPGFKEVSLQVKKGQIIGLTGLQGSGSSELMQCMFGVTEAISGEMKIRGKRVPSHSIHKAMEAKIAMLASNRKENSVIPDMSLLENMYLAEHTLSARRPHIQKRKEEERFEAFKTLLNIKARSSSDSILSLSGGNQQKVFIARWLNTDADILLFDNPTQGIDVGAKAEIYKLILEMAKKGKTILINTLEIPEIQKVADFCAVFYNGRMIKILEHDEINDTTVMLYSTNAVNQEIGG</sequence>
<name>A0A084JRF3_9FIRM</name>
<dbReference type="Proteomes" id="UP000028525">
    <property type="component" value="Unassembled WGS sequence"/>
</dbReference>
<evidence type="ECO:0000313" key="11">
    <source>
        <dbReference type="Proteomes" id="UP000028525"/>
    </source>
</evidence>
<evidence type="ECO:0000256" key="2">
    <source>
        <dbReference type="ARBA" id="ARBA00022448"/>
    </source>
</evidence>
<evidence type="ECO:0000256" key="3">
    <source>
        <dbReference type="ARBA" id="ARBA00022475"/>
    </source>
</evidence>
<dbReference type="PANTHER" id="PTHR43790:SF9">
    <property type="entry name" value="GALACTOFURANOSE TRANSPORTER ATP-BINDING PROTEIN YTFR"/>
    <property type="match status" value="1"/>
</dbReference>
<dbReference type="FunFam" id="3.40.50.300:FF:000127">
    <property type="entry name" value="Ribose import ATP-binding protein RbsA"/>
    <property type="match status" value="1"/>
</dbReference>
<reference evidence="10 11" key="1">
    <citation type="submission" date="2014-07" db="EMBL/GenBank/DDBJ databases">
        <title>Draft genome of Clostridium celerecrescens 152B isolated from sediments associated with methane hydrate from Krishna Godavari basin.</title>
        <authorList>
            <person name="Honkalas V.S."/>
            <person name="Dabir A.P."/>
            <person name="Arora P."/>
            <person name="Dhakephalkar P.K."/>
        </authorList>
    </citation>
    <scope>NUCLEOTIDE SEQUENCE [LARGE SCALE GENOMIC DNA]</scope>
    <source>
        <strain evidence="10 11">152B</strain>
    </source>
</reference>
<dbReference type="SMART" id="SM00382">
    <property type="entry name" value="AAA"/>
    <property type="match status" value="2"/>
</dbReference>
<dbReference type="InterPro" id="IPR050107">
    <property type="entry name" value="ABC_carbohydrate_import_ATPase"/>
</dbReference>
<keyword evidence="6 10" id="KW-0067">ATP-binding</keyword>
<evidence type="ECO:0000256" key="8">
    <source>
        <dbReference type="ARBA" id="ARBA00023136"/>
    </source>
</evidence>
<dbReference type="PROSITE" id="PS00211">
    <property type="entry name" value="ABC_TRANSPORTER_1"/>
    <property type="match status" value="1"/>
</dbReference>
<dbReference type="GO" id="GO:0016887">
    <property type="term" value="F:ATP hydrolysis activity"/>
    <property type="evidence" value="ECO:0007669"/>
    <property type="project" value="InterPro"/>
</dbReference>
<accession>A0A084JRF3</accession>
<dbReference type="AlphaFoldDB" id="A0A084JRF3"/>
<evidence type="ECO:0000256" key="1">
    <source>
        <dbReference type="ARBA" id="ARBA00004202"/>
    </source>
</evidence>
<dbReference type="InterPro" id="IPR027417">
    <property type="entry name" value="P-loop_NTPase"/>
</dbReference>
<dbReference type="CDD" id="cd03216">
    <property type="entry name" value="ABC_Carb_Monos_I"/>
    <property type="match status" value="1"/>
</dbReference>
<dbReference type="EMBL" id="JPME01000003">
    <property type="protein sequence ID" value="KEZ91537.1"/>
    <property type="molecule type" value="Genomic_DNA"/>
</dbReference>
<dbReference type="RefSeq" id="WP_038277527.1">
    <property type="nucleotide sequence ID" value="NZ_JPME01000003.1"/>
</dbReference>
<dbReference type="STRING" id="29354.IO98_02325"/>
<dbReference type="Gene3D" id="3.40.50.300">
    <property type="entry name" value="P-loop containing nucleotide triphosphate hydrolases"/>
    <property type="match status" value="2"/>
</dbReference>
<comment type="caution">
    <text evidence="10">The sequence shown here is derived from an EMBL/GenBank/DDBJ whole genome shotgun (WGS) entry which is preliminary data.</text>
</comment>
<dbReference type="OrthoDB" id="9771863at2"/>
<feature type="domain" description="ABC transporter" evidence="9">
    <location>
        <begin position="4"/>
        <end position="240"/>
    </location>
</feature>
<evidence type="ECO:0000313" key="10">
    <source>
        <dbReference type="EMBL" id="KEZ91537.1"/>
    </source>
</evidence>
<keyword evidence="7" id="KW-1278">Translocase</keyword>
<dbReference type="InterPro" id="IPR017871">
    <property type="entry name" value="ABC_transporter-like_CS"/>
</dbReference>
<proteinExistence type="predicted"/>
<keyword evidence="5" id="KW-0547">Nucleotide-binding</keyword>
<feature type="domain" description="ABC transporter" evidence="9">
    <location>
        <begin position="250"/>
        <end position="493"/>
    </location>
</feature>
<keyword evidence="8" id="KW-0472">Membrane</keyword>
<dbReference type="GO" id="GO:0005524">
    <property type="term" value="F:ATP binding"/>
    <property type="evidence" value="ECO:0007669"/>
    <property type="project" value="UniProtKB-KW"/>
</dbReference>
<keyword evidence="2" id="KW-0813">Transport</keyword>
<dbReference type="GO" id="GO:0005886">
    <property type="term" value="C:plasma membrane"/>
    <property type="evidence" value="ECO:0007669"/>
    <property type="project" value="UniProtKB-SubCell"/>
</dbReference>
<keyword evidence="4" id="KW-0677">Repeat</keyword>
<gene>
    <name evidence="10" type="ORF">IO98_02325</name>
</gene>
<dbReference type="PROSITE" id="PS50893">
    <property type="entry name" value="ABC_TRANSPORTER_2"/>
    <property type="match status" value="2"/>
</dbReference>
<organism evidence="10 11">
    <name type="scientific">Lacrimispora celerecrescens</name>
    <dbReference type="NCBI Taxonomy" id="29354"/>
    <lineage>
        <taxon>Bacteria</taxon>
        <taxon>Bacillati</taxon>
        <taxon>Bacillota</taxon>
        <taxon>Clostridia</taxon>
        <taxon>Lachnospirales</taxon>
        <taxon>Lachnospiraceae</taxon>
        <taxon>Lacrimispora</taxon>
    </lineage>
</organism>
<evidence type="ECO:0000256" key="4">
    <source>
        <dbReference type="ARBA" id="ARBA00022737"/>
    </source>
</evidence>
<keyword evidence="3" id="KW-1003">Cell membrane</keyword>
<dbReference type="InterPro" id="IPR003439">
    <property type="entry name" value="ABC_transporter-like_ATP-bd"/>
</dbReference>
<dbReference type="Pfam" id="PF00005">
    <property type="entry name" value="ABC_tran"/>
    <property type="match status" value="2"/>
</dbReference>
<dbReference type="CDD" id="cd03215">
    <property type="entry name" value="ABC_Carb_Monos_II"/>
    <property type="match status" value="1"/>
</dbReference>
<evidence type="ECO:0000256" key="5">
    <source>
        <dbReference type="ARBA" id="ARBA00022741"/>
    </source>
</evidence>
<dbReference type="InterPro" id="IPR003593">
    <property type="entry name" value="AAA+_ATPase"/>
</dbReference>
<evidence type="ECO:0000256" key="6">
    <source>
        <dbReference type="ARBA" id="ARBA00022840"/>
    </source>
</evidence>